<dbReference type="Gene3D" id="3.30.70.1430">
    <property type="entry name" value="Multidrug efflux transporter AcrB pore domain"/>
    <property type="match status" value="2"/>
</dbReference>
<keyword evidence="1" id="KW-0472">Membrane</keyword>
<feature type="transmembrane region" description="Helical" evidence="1">
    <location>
        <begin position="387"/>
        <end position="411"/>
    </location>
</feature>
<dbReference type="AlphaFoldDB" id="A0A7X3FX51"/>
<protein>
    <submittedName>
        <fullName evidence="2">MMPL family transporter</fullName>
    </submittedName>
</protein>
<evidence type="ECO:0000313" key="3">
    <source>
        <dbReference type="Proteomes" id="UP000443353"/>
    </source>
</evidence>
<dbReference type="Gene3D" id="1.20.1640.10">
    <property type="entry name" value="Multidrug efflux transporter AcrB transmembrane domain"/>
    <property type="match status" value="2"/>
</dbReference>
<keyword evidence="1" id="KW-1133">Transmembrane helix</keyword>
<dbReference type="SUPFAM" id="SSF82693">
    <property type="entry name" value="Multidrug efflux transporter AcrB pore domain, PN1, PN2, PC1 and PC2 subdomains"/>
    <property type="match status" value="3"/>
</dbReference>
<evidence type="ECO:0000256" key="1">
    <source>
        <dbReference type="SAM" id="Phobius"/>
    </source>
</evidence>
<dbReference type="Gene3D" id="3.30.2090.10">
    <property type="entry name" value="Multidrug efflux transporter AcrB TolC docking domain, DN and DC subdomains"/>
    <property type="match status" value="2"/>
</dbReference>
<organism evidence="2 3">
    <name type="scientific">Massilia cellulosiltytica</name>
    <dbReference type="NCBI Taxonomy" id="2683234"/>
    <lineage>
        <taxon>Bacteria</taxon>
        <taxon>Pseudomonadati</taxon>
        <taxon>Pseudomonadota</taxon>
        <taxon>Betaproteobacteria</taxon>
        <taxon>Burkholderiales</taxon>
        <taxon>Oxalobacteraceae</taxon>
        <taxon>Telluria group</taxon>
        <taxon>Massilia</taxon>
    </lineage>
</organism>
<dbReference type="SUPFAM" id="SSF82866">
    <property type="entry name" value="Multidrug efflux transporter AcrB transmembrane domain"/>
    <property type="match status" value="2"/>
</dbReference>
<dbReference type="PANTHER" id="PTHR32063">
    <property type="match status" value="1"/>
</dbReference>
<proteinExistence type="predicted"/>
<dbReference type="InterPro" id="IPR027463">
    <property type="entry name" value="AcrB_DN_DC_subdom"/>
</dbReference>
<dbReference type="PRINTS" id="PR00702">
    <property type="entry name" value="ACRIFLAVINRP"/>
</dbReference>
<keyword evidence="1" id="KW-0812">Transmembrane</keyword>
<dbReference type="EMBL" id="WSES01000002">
    <property type="protein sequence ID" value="MVW59591.1"/>
    <property type="molecule type" value="Genomic_DNA"/>
</dbReference>
<dbReference type="GO" id="GO:0042910">
    <property type="term" value="F:xenobiotic transmembrane transporter activity"/>
    <property type="evidence" value="ECO:0007669"/>
    <property type="project" value="TreeGrafter"/>
</dbReference>
<feature type="transmembrane region" description="Helical" evidence="1">
    <location>
        <begin position="463"/>
        <end position="490"/>
    </location>
</feature>
<dbReference type="SUPFAM" id="SSF82714">
    <property type="entry name" value="Multidrug efflux transporter AcrB TolC docking domain, DN and DC subdomains"/>
    <property type="match status" value="2"/>
</dbReference>
<dbReference type="InterPro" id="IPR001036">
    <property type="entry name" value="Acrflvin-R"/>
</dbReference>
<feature type="transmembrane region" description="Helical" evidence="1">
    <location>
        <begin position="981"/>
        <end position="1007"/>
    </location>
</feature>
<dbReference type="GO" id="GO:0005886">
    <property type="term" value="C:plasma membrane"/>
    <property type="evidence" value="ECO:0007669"/>
    <property type="project" value="TreeGrafter"/>
</dbReference>
<feature type="transmembrane region" description="Helical" evidence="1">
    <location>
        <begin position="852"/>
        <end position="870"/>
    </location>
</feature>
<gene>
    <name evidence="2" type="ORF">GPY61_06580</name>
</gene>
<dbReference type="RefSeq" id="WP_160407750.1">
    <property type="nucleotide sequence ID" value="NZ_WSES01000002.1"/>
</dbReference>
<dbReference type="Gene3D" id="3.30.70.1440">
    <property type="entry name" value="Multidrug efflux transporter AcrB pore domain"/>
    <property type="match status" value="1"/>
</dbReference>
<feature type="transmembrane region" description="Helical" evidence="1">
    <location>
        <begin position="360"/>
        <end position="381"/>
    </location>
</feature>
<evidence type="ECO:0000313" key="2">
    <source>
        <dbReference type="EMBL" id="MVW59591.1"/>
    </source>
</evidence>
<dbReference type="Proteomes" id="UP000443353">
    <property type="component" value="Unassembled WGS sequence"/>
</dbReference>
<feature type="transmembrane region" description="Helical" evidence="1">
    <location>
        <begin position="12"/>
        <end position="30"/>
    </location>
</feature>
<reference evidence="2 3" key="1">
    <citation type="submission" date="2019-12" db="EMBL/GenBank/DDBJ databases">
        <authorList>
            <person name="Li C."/>
            <person name="Zhao J."/>
        </authorList>
    </citation>
    <scope>NUCLEOTIDE SEQUENCE [LARGE SCALE GENOMIC DNA]</scope>
    <source>
        <strain evidence="2 3">NEAU-DD11</strain>
    </source>
</reference>
<sequence length="1029" mass="109231">MRLADLCLRRPVATALLWLAVVVAGVASWLRLPVAALPDYDAPTIQVGAHLPGASPETMATSVATPLEKQFSAIPGLVNTTSTSIQGETQITLEFDAGRDIDAAAADVQAALFRASRALPAEMTTPPTYRKVNPADAPILLVGVSSPSLRLSDLNAFSEHLLVPALSTLSGVAQVTVSGQSRYAVRVEVDPDRLAALGLGLPDVAAALKAANSNAPLGQLDTHRQMMSIQMSTALMNAADFARIAVATVNGRPVRLHDVATVIDSVENNQSTSAIDGESAILLQIQRQPGANTVATIDAIRAELPRLARQLPASVKVTVLNDRSTAIRDAVHDVNLTMLLTIALVVLTILLFLRRLAVTLIPSISLPVSLLGTFALMLAFGLSLNNISLMGLTIAVGLVVDDAIVVLENIIRHIEDGVAPREAARRGTAEVAFTVVSISISLVAVFIPVLFMPGTIGLLFHEFALVVTLAILVSAAASLTLVPLLVALCVKAGAAPHRPAPGWSLWFERGFGRLLGAYERALDWALAHRRSVLLVGLSTFALTAWLYAWAPKSFFPQEDTGQVNASVDTPQDMAYAGRLEVLRRIEAVLRKDPYVADVASKVDHDTTALYLTLKPRGARPAMDRVLARLRAETAFVPSVRVFFSPVQNLKVGGRSAKSTYQYTLQAVSPASLETWANRLVEELGKSAVFVGLNTDSERNGLEARIEVDRDKAAQLGVDMQTLRTTLSQSYGTRQVSTIYAPEDSYQVILELADDFRRDESSMAKLHVQGAHGTLVPLAAFARFGRGPATLAVNHQGQLPAVTVSFDLAPGRSLSDAHAAIEAARIATGMPSTIVGAFAGAASLFQQSQASQLWLVAIAVAVIYLILGVLYESLVHPLTILLGIPSAAVGALLALRLTGLDLSFVAMVGILLLVGVVKKNAIMIIDVALDARRNGNMAPAEAVRLACVLRFRPIMMTTLCALMGALPLALGLGAGAELRQPLGVAIVGGLLVSQLITLFITPVLYVCFDRIGARRAAPARPVLVAPARSH</sequence>
<feature type="transmembrane region" description="Helical" evidence="1">
    <location>
        <begin position="953"/>
        <end position="975"/>
    </location>
</feature>
<feature type="transmembrane region" description="Helical" evidence="1">
    <location>
        <begin position="334"/>
        <end position="353"/>
    </location>
</feature>
<dbReference type="Gene3D" id="3.30.70.1320">
    <property type="entry name" value="Multidrug efflux transporter AcrB pore domain like"/>
    <property type="match status" value="1"/>
</dbReference>
<dbReference type="Pfam" id="PF00873">
    <property type="entry name" value="ACR_tran"/>
    <property type="match status" value="1"/>
</dbReference>
<name>A0A7X3FX51_9BURK</name>
<accession>A0A7X3FX51</accession>
<feature type="transmembrane region" description="Helical" evidence="1">
    <location>
        <begin position="903"/>
        <end position="928"/>
    </location>
</feature>
<feature type="transmembrane region" description="Helical" evidence="1">
    <location>
        <begin position="532"/>
        <end position="550"/>
    </location>
</feature>
<comment type="caution">
    <text evidence="2">The sequence shown here is derived from an EMBL/GenBank/DDBJ whole genome shotgun (WGS) entry which is preliminary data.</text>
</comment>
<dbReference type="PANTHER" id="PTHR32063:SF21">
    <property type="entry name" value="MULTIDRUG RESISTANCE PROTEIN MDTB"/>
    <property type="match status" value="1"/>
</dbReference>
<feature type="transmembrane region" description="Helical" evidence="1">
    <location>
        <begin position="431"/>
        <end position="451"/>
    </location>
</feature>
<keyword evidence="3" id="KW-1185">Reference proteome</keyword>